<feature type="transmembrane region" description="Helical" evidence="1">
    <location>
        <begin position="83"/>
        <end position="101"/>
    </location>
</feature>
<dbReference type="AlphaFoldDB" id="A0A7X6M9S0"/>
<keyword evidence="1" id="KW-1133">Transmembrane helix</keyword>
<name>A0A7X6M9S0_9ACTN</name>
<protein>
    <submittedName>
        <fullName evidence="2">Uncharacterized protein</fullName>
    </submittedName>
</protein>
<dbReference type="RefSeq" id="WP_061081245.1">
    <property type="nucleotide sequence ID" value="NZ_JAAXPG010000002.1"/>
</dbReference>
<proteinExistence type="predicted"/>
<dbReference type="EMBL" id="JAAXPG010000002">
    <property type="protein sequence ID" value="NKY96797.1"/>
    <property type="molecule type" value="Genomic_DNA"/>
</dbReference>
<sequence length="132" mass="13846">MDRATTTPDTAGPLRALRVAVLLHLAALLWEGSTAGQLVTFNTDALAPHYYGAFGTHAAAGLQAVAAFWYWRRSGGAAGTPRLVLLVSLLALVLGFAQAALGSYGLIQVHVPLALTLTGVAVWSAVLAWRRP</sequence>
<evidence type="ECO:0000313" key="3">
    <source>
        <dbReference type="Proteomes" id="UP000553209"/>
    </source>
</evidence>
<keyword evidence="1" id="KW-0812">Transmembrane</keyword>
<reference evidence="2 3" key="1">
    <citation type="submission" date="2020-04" db="EMBL/GenBank/DDBJ databases">
        <title>MicrobeNet Type strains.</title>
        <authorList>
            <person name="Nicholson A.C."/>
        </authorList>
    </citation>
    <scope>NUCLEOTIDE SEQUENCE [LARGE SCALE GENOMIC DNA]</scope>
    <source>
        <strain evidence="2 3">ATCC 23612</strain>
    </source>
</reference>
<gene>
    <name evidence="2" type="ORF">HGB44_03775</name>
</gene>
<organism evidence="2 3">
    <name type="scientific">Nocardiopsis alborubida</name>
    <dbReference type="NCBI Taxonomy" id="146802"/>
    <lineage>
        <taxon>Bacteria</taxon>
        <taxon>Bacillati</taxon>
        <taxon>Actinomycetota</taxon>
        <taxon>Actinomycetes</taxon>
        <taxon>Streptosporangiales</taxon>
        <taxon>Nocardiopsidaceae</taxon>
        <taxon>Nocardiopsis</taxon>
    </lineage>
</organism>
<dbReference type="Proteomes" id="UP000553209">
    <property type="component" value="Unassembled WGS sequence"/>
</dbReference>
<comment type="caution">
    <text evidence="2">The sequence shown here is derived from an EMBL/GenBank/DDBJ whole genome shotgun (WGS) entry which is preliminary data.</text>
</comment>
<feature type="transmembrane region" description="Helical" evidence="1">
    <location>
        <begin position="107"/>
        <end position="129"/>
    </location>
</feature>
<evidence type="ECO:0000313" key="2">
    <source>
        <dbReference type="EMBL" id="NKY96797.1"/>
    </source>
</evidence>
<keyword evidence="1" id="KW-0472">Membrane</keyword>
<keyword evidence="3" id="KW-1185">Reference proteome</keyword>
<accession>A0A7X6M9S0</accession>
<feature type="transmembrane region" description="Helical" evidence="1">
    <location>
        <begin position="50"/>
        <end position="71"/>
    </location>
</feature>
<evidence type="ECO:0000256" key="1">
    <source>
        <dbReference type="SAM" id="Phobius"/>
    </source>
</evidence>